<evidence type="ECO:0000313" key="3">
    <source>
        <dbReference type="Proteomes" id="UP000001056"/>
    </source>
</evidence>
<name>Q2GVR3_CHAGB</name>
<dbReference type="InParanoid" id="Q2GVR3"/>
<dbReference type="VEuPathDB" id="FungiDB:CHGG_07941"/>
<dbReference type="RefSeq" id="XP_001225597.1">
    <property type="nucleotide sequence ID" value="XM_001225596.1"/>
</dbReference>
<proteinExistence type="predicted"/>
<dbReference type="EMBL" id="CH408033">
    <property type="protein sequence ID" value="EAQ86688.1"/>
    <property type="molecule type" value="Genomic_DNA"/>
</dbReference>
<feature type="compositionally biased region" description="Polar residues" evidence="1">
    <location>
        <begin position="7"/>
        <end position="17"/>
    </location>
</feature>
<dbReference type="HOGENOM" id="CLU_990455_0_0_1"/>
<keyword evidence="3" id="KW-1185">Reference proteome</keyword>
<dbReference type="AlphaFoldDB" id="Q2GVR3"/>
<gene>
    <name evidence="2" type="ORF">CHGG_07941</name>
</gene>
<evidence type="ECO:0000256" key="1">
    <source>
        <dbReference type="SAM" id="MobiDB-lite"/>
    </source>
</evidence>
<feature type="compositionally biased region" description="Polar residues" evidence="1">
    <location>
        <begin position="63"/>
        <end position="78"/>
    </location>
</feature>
<dbReference type="OrthoDB" id="4581779at2759"/>
<organism evidence="2 3">
    <name type="scientific">Chaetomium globosum (strain ATCC 6205 / CBS 148.51 / DSM 1962 / NBRC 6347 / NRRL 1970)</name>
    <name type="common">Soil fungus</name>
    <dbReference type="NCBI Taxonomy" id="306901"/>
    <lineage>
        <taxon>Eukaryota</taxon>
        <taxon>Fungi</taxon>
        <taxon>Dikarya</taxon>
        <taxon>Ascomycota</taxon>
        <taxon>Pezizomycotina</taxon>
        <taxon>Sordariomycetes</taxon>
        <taxon>Sordariomycetidae</taxon>
        <taxon>Sordariales</taxon>
        <taxon>Chaetomiaceae</taxon>
        <taxon>Chaetomium</taxon>
    </lineage>
</organism>
<sequence length="281" mass="30856">MSAAATGDSNTHKSTNACPRRKVMRWLVSWQRGLGDHTSPSGPSPKNQDDDNDQPESGAGDSSDAQSIRSQRSNHSAQSAKSRGSISSFRSFASHFSRLSRMSGSSQRSYENPVLESVQTIVDLAIKLEADNKRTMQGTTPRASMAREARRRCDCYEESLKRLRGQVEGYAAHPAVVYSGVHTSPKELVLLCDRVRQVDHGPRAEVDTEILTLHSDLLDEVATELASWFNRFVTAPSQQGPVHRVYIPSPLKHEVPLEETIVDGGCPLQQAQGSLVPPVKL</sequence>
<accession>Q2GVR3</accession>
<reference evidence="3" key="1">
    <citation type="journal article" date="2015" name="Genome Announc.">
        <title>Draft genome sequence of the cellulolytic fungus Chaetomium globosum.</title>
        <authorList>
            <person name="Cuomo C.A."/>
            <person name="Untereiner W.A."/>
            <person name="Ma L.-J."/>
            <person name="Grabherr M."/>
            <person name="Birren B.W."/>
        </authorList>
    </citation>
    <scope>NUCLEOTIDE SEQUENCE [LARGE SCALE GENOMIC DNA]</scope>
    <source>
        <strain evidence="3">ATCC 6205 / CBS 148.51 / DSM 1962 / NBRC 6347 / NRRL 1970</strain>
    </source>
</reference>
<dbReference type="Proteomes" id="UP000001056">
    <property type="component" value="Unassembled WGS sequence"/>
</dbReference>
<dbReference type="GeneID" id="4393516"/>
<evidence type="ECO:0000313" key="2">
    <source>
        <dbReference type="EMBL" id="EAQ86688.1"/>
    </source>
</evidence>
<protein>
    <submittedName>
        <fullName evidence="2">Uncharacterized protein</fullName>
    </submittedName>
</protein>
<feature type="region of interest" description="Disordered" evidence="1">
    <location>
        <begin position="1"/>
        <end position="84"/>
    </location>
</feature>